<dbReference type="EMBL" id="GBRH01275228">
    <property type="protein sequence ID" value="JAD22667.1"/>
    <property type="molecule type" value="Transcribed_RNA"/>
</dbReference>
<dbReference type="AlphaFoldDB" id="A0A0A8YJB6"/>
<evidence type="ECO:0000313" key="1">
    <source>
        <dbReference type="EMBL" id="JAD22667.1"/>
    </source>
</evidence>
<reference evidence="1" key="1">
    <citation type="submission" date="2014-09" db="EMBL/GenBank/DDBJ databases">
        <authorList>
            <person name="Magalhaes I.L.F."/>
            <person name="Oliveira U."/>
            <person name="Santos F.R."/>
            <person name="Vidigal T.H.D.A."/>
            <person name="Brescovit A.D."/>
            <person name="Santos A.J."/>
        </authorList>
    </citation>
    <scope>NUCLEOTIDE SEQUENCE</scope>
    <source>
        <tissue evidence="1">Shoot tissue taken approximately 20 cm above the soil surface</tissue>
    </source>
</reference>
<proteinExistence type="predicted"/>
<accession>A0A0A8YJB6</accession>
<reference evidence="1" key="2">
    <citation type="journal article" date="2015" name="Data Brief">
        <title>Shoot transcriptome of the giant reed, Arundo donax.</title>
        <authorList>
            <person name="Barrero R.A."/>
            <person name="Guerrero F.D."/>
            <person name="Moolhuijzen P."/>
            <person name="Goolsby J.A."/>
            <person name="Tidwell J."/>
            <person name="Bellgard S.E."/>
            <person name="Bellgard M.I."/>
        </authorList>
    </citation>
    <scope>NUCLEOTIDE SEQUENCE</scope>
    <source>
        <tissue evidence="1">Shoot tissue taken approximately 20 cm above the soil surface</tissue>
    </source>
</reference>
<sequence length="30" mass="3645">MHLIHTCMGVRLYRVRIFTCRISEIPIWTV</sequence>
<name>A0A0A8YJB6_ARUDO</name>
<organism evidence="1">
    <name type="scientific">Arundo donax</name>
    <name type="common">Giant reed</name>
    <name type="synonym">Donax arundinaceus</name>
    <dbReference type="NCBI Taxonomy" id="35708"/>
    <lineage>
        <taxon>Eukaryota</taxon>
        <taxon>Viridiplantae</taxon>
        <taxon>Streptophyta</taxon>
        <taxon>Embryophyta</taxon>
        <taxon>Tracheophyta</taxon>
        <taxon>Spermatophyta</taxon>
        <taxon>Magnoliopsida</taxon>
        <taxon>Liliopsida</taxon>
        <taxon>Poales</taxon>
        <taxon>Poaceae</taxon>
        <taxon>PACMAD clade</taxon>
        <taxon>Arundinoideae</taxon>
        <taxon>Arundineae</taxon>
        <taxon>Arundo</taxon>
    </lineage>
</organism>
<protein>
    <submittedName>
        <fullName evidence="1">Uncharacterized protein</fullName>
    </submittedName>
</protein>